<dbReference type="SMART" id="SM00406">
    <property type="entry name" value="IGv"/>
    <property type="match status" value="1"/>
</dbReference>
<dbReference type="PANTHER" id="PTHR24100:SF151">
    <property type="entry name" value="ICOS LIGAND"/>
    <property type="match status" value="1"/>
</dbReference>
<dbReference type="GO" id="GO:0001817">
    <property type="term" value="P:regulation of cytokine production"/>
    <property type="evidence" value="ECO:0007669"/>
    <property type="project" value="TreeGrafter"/>
</dbReference>
<dbReference type="PANTHER" id="PTHR24100">
    <property type="entry name" value="BUTYROPHILIN"/>
    <property type="match status" value="1"/>
</dbReference>
<reference evidence="5" key="1">
    <citation type="journal article" name="BMC Genomics">
        <title>Long-read sequencing and de novo genome assembly of marine medaka (Oryzias melastigma).</title>
        <authorList>
            <person name="Liang P."/>
            <person name="Saqib H.S.A."/>
            <person name="Ni X."/>
            <person name="Shen Y."/>
        </authorList>
    </citation>
    <scope>NUCLEOTIDE SEQUENCE</scope>
    <source>
        <strain evidence="5">Bigg-433</strain>
    </source>
</reference>
<dbReference type="InterPro" id="IPR050504">
    <property type="entry name" value="IgSF_BTN/MOG"/>
</dbReference>
<organism evidence="5 6">
    <name type="scientific">Oryzias melastigma</name>
    <name type="common">Marine medaka</name>
    <dbReference type="NCBI Taxonomy" id="30732"/>
    <lineage>
        <taxon>Eukaryota</taxon>
        <taxon>Metazoa</taxon>
        <taxon>Chordata</taxon>
        <taxon>Craniata</taxon>
        <taxon>Vertebrata</taxon>
        <taxon>Euteleostomi</taxon>
        <taxon>Actinopterygii</taxon>
        <taxon>Neopterygii</taxon>
        <taxon>Teleostei</taxon>
        <taxon>Neoteleostei</taxon>
        <taxon>Acanthomorphata</taxon>
        <taxon>Ovalentaria</taxon>
        <taxon>Atherinomorphae</taxon>
        <taxon>Beloniformes</taxon>
        <taxon>Adrianichthyidae</taxon>
        <taxon>Oryziinae</taxon>
        <taxon>Oryzias</taxon>
    </lineage>
</organism>
<dbReference type="InterPro" id="IPR007110">
    <property type="entry name" value="Ig-like_dom"/>
</dbReference>
<evidence type="ECO:0000259" key="4">
    <source>
        <dbReference type="PROSITE" id="PS50835"/>
    </source>
</evidence>
<dbReference type="InterPro" id="IPR003599">
    <property type="entry name" value="Ig_sub"/>
</dbReference>
<evidence type="ECO:0000256" key="2">
    <source>
        <dbReference type="ARBA" id="ARBA00023136"/>
    </source>
</evidence>
<proteinExistence type="predicted"/>
<name>A0A834F1R5_ORYME</name>
<dbReference type="Gene3D" id="2.60.40.10">
    <property type="entry name" value="Immunoglobulins"/>
    <property type="match status" value="1"/>
</dbReference>
<dbReference type="SMART" id="SM00409">
    <property type="entry name" value="IG"/>
    <property type="match status" value="1"/>
</dbReference>
<dbReference type="AlphaFoldDB" id="A0A834F1R5"/>
<dbReference type="GO" id="GO:0050852">
    <property type="term" value="P:T cell receptor signaling pathway"/>
    <property type="evidence" value="ECO:0007669"/>
    <property type="project" value="TreeGrafter"/>
</dbReference>
<evidence type="ECO:0000256" key="3">
    <source>
        <dbReference type="ARBA" id="ARBA00023319"/>
    </source>
</evidence>
<dbReference type="Pfam" id="PF07686">
    <property type="entry name" value="V-set"/>
    <property type="match status" value="1"/>
</dbReference>
<keyword evidence="3" id="KW-0393">Immunoglobulin domain</keyword>
<evidence type="ECO:0000313" key="6">
    <source>
        <dbReference type="Proteomes" id="UP000646548"/>
    </source>
</evidence>
<evidence type="ECO:0000256" key="1">
    <source>
        <dbReference type="ARBA" id="ARBA00004370"/>
    </source>
</evidence>
<dbReference type="GO" id="GO:0009897">
    <property type="term" value="C:external side of plasma membrane"/>
    <property type="evidence" value="ECO:0007669"/>
    <property type="project" value="TreeGrafter"/>
</dbReference>
<gene>
    <name evidence="5" type="ORF">FQA47_024872</name>
</gene>
<protein>
    <recommendedName>
        <fullName evidence="4">Ig-like domain-containing protein</fullName>
    </recommendedName>
</protein>
<dbReference type="SUPFAM" id="SSF48726">
    <property type="entry name" value="Immunoglobulin"/>
    <property type="match status" value="1"/>
</dbReference>
<accession>A0A834F1R5</accession>
<dbReference type="Proteomes" id="UP000646548">
    <property type="component" value="Unassembled WGS sequence"/>
</dbReference>
<dbReference type="GO" id="GO:0005102">
    <property type="term" value="F:signaling receptor binding"/>
    <property type="evidence" value="ECO:0007669"/>
    <property type="project" value="TreeGrafter"/>
</dbReference>
<feature type="domain" description="Ig-like" evidence="4">
    <location>
        <begin position="9"/>
        <end position="121"/>
    </location>
</feature>
<evidence type="ECO:0000313" key="5">
    <source>
        <dbReference type="EMBL" id="KAF6717884.1"/>
    </source>
</evidence>
<dbReference type="InterPro" id="IPR013783">
    <property type="entry name" value="Ig-like_fold"/>
</dbReference>
<dbReference type="EMBL" id="WKFB01000789">
    <property type="protein sequence ID" value="KAF6717884.1"/>
    <property type="molecule type" value="Genomic_DNA"/>
</dbReference>
<dbReference type="PROSITE" id="PS50835">
    <property type="entry name" value="IG_LIKE"/>
    <property type="match status" value="1"/>
</dbReference>
<comment type="subcellular location">
    <subcellularLocation>
        <location evidence="1">Membrane</location>
    </subcellularLocation>
</comment>
<comment type="caution">
    <text evidence="5">The sequence shown here is derived from an EMBL/GenBank/DDBJ whole genome shotgun (WGS) entry which is preliminary data.</text>
</comment>
<sequence length="162" mass="18588">MGVDQRTCGRISLTDHRLMLHDMMAGLKNITARPGQNIILTCKTLQNDKTITLEWSRPDLGEEYVFLYRIYNAHQEDQHECFRDRVFLQDIQMTSGDLSVILKNMTLNDNGRYECKIKQENDPPGELRLICVIHLLVSPAGEESVVFVWIRAEAASCCLMSE</sequence>
<dbReference type="InterPro" id="IPR036179">
    <property type="entry name" value="Ig-like_dom_sf"/>
</dbReference>
<keyword evidence="2" id="KW-0472">Membrane</keyword>
<dbReference type="InterPro" id="IPR013106">
    <property type="entry name" value="Ig_V-set"/>
</dbReference>